<sequence>MIEIRNLTKKRTNTEIIKKLYNKIFPPTGRAGHKKFELDVVLASPRLMLALNKKYRKKEKVADVLSFLLEKNRGEIFLNASEKNLPYLFVHGSLHLLGYDHKTNQDAKQMSMKELNIFKK</sequence>
<dbReference type="Gene3D" id="3.40.390.30">
    <property type="entry name" value="Metalloproteases ('zincins'), catalytic domain"/>
    <property type="match status" value="2"/>
</dbReference>
<proteinExistence type="inferred from homology"/>
<evidence type="ECO:0000256" key="4">
    <source>
        <dbReference type="ARBA" id="ARBA00022723"/>
    </source>
</evidence>
<evidence type="ECO:0000313" key="9">
    <source>
        <dbReference type="Proteomes" id="UP000034652"/>
    </source>
</evidence>
<comment type="caution">
    <text evidence="8">The sequence shown here is derived from an EMBL/GenBank/DDBJ whole genome shotgun (WGS) entry which is preliminary data.</text>
</comment>
<dbReference type="Pfam" id="PF02130">
    <property type="entry name" value="YbeY"/>
    <property type="match status" value="2"/>
</dbReference>
<name>A0A0G1IV78_9BACT</name>
<keyword evidence="7" id="KW-0862">Zinc</keyword>
<dbReference type="GO" id="GO:0006364">
    <property type="term" value="P:rRNA processing"/>
    <property type="evidence" value="ECO:0007669"/>
    <property type="project" value="InterPro"/>
</dbReference>
<dbReference type="GO" id="GO:0046872">
    <property type="term" value="F:metal ion binding"/>
    <property type="evidence" value="ECO:0007669"/>
    <property type="project" value="UniProtKB-KW"/>
</dbReference>
<dbReference type="STRING" id="1618646.UW57_C0009G0017"/>
<dbReference type="PATRIC" id="fig|1618646.3.peg.613"/>
<dbReference type="EMBL" id="LCIV01000009">
    <property type="protein sequence ID" value="KKT63281.1"/>
    <property type="molecule type" value="Genomic_DNA"/>
</dbReference>
<dbReference type="AlphaFoldDB" id="A0A0G1IV78"/>
<organism evidence="8 9">
    <name type="scientific">Candidatus Giovannonibacteria bacterium GW2011_GWA1_44_29</name>
    <dbReference type="NCBI Taxonomy" id="1618646"/>
    <lineage>
        <taxon>Bacteria</taxon>
        <taxon>Candidatus Giovannoniibacteriota</taxon>
    </lineage>
</organism>
<dbReference type="GO" id="GO:0004222">
    <property type="term" value="F:metalloendopeptidase activity"/>
    <property type="evidence" value="ECO:0007669"/>
    <property type="project" value="InterPro"/>
</dbReference>
<evidence type="ECO:0000256" key="5">
    <source>
        <dbReference type="ARBA" id="ARBA00022759"/>
    </source>
</evidence>
<comment type="cofactor">
    <cofactor evidence="1">
        <name>Zn(2+)</name>
        <dbReference type="ChEBI" id="CHEBI:29105"/>
    </cofactor>
</comment>
<dbReference type="GO" id="GO:0004519">
    <property type="term" value="F:endonuclease activity"/>
    <property type="evidence" value="ECO:0007669"/>
    <property type="project" value="UniProtKB-KW"/>
</dbReference>
<dbReference type="InterPro" id="IPR002036">
    <property type="entry name" value="YbeY"/>
</dbReference>
<reference evidence="8 9" key="1">
    <citation type="journal article" date="2015" name="Nature">
        <title>rRNA introns, odd ribosomes, and small enigmatic genomes across a large radiation of phyla.</title>
        <authorList>
            <person name="Brown C.T."/>
            <person name="Hug L.A."/>
            <person name="Thomas B.C."/>
            <person name="Sharon I."/>
            <person name="Castelle C.J."/>
            <person name="Singh A."/>
            <person name="Wilkins M.J."/>
            <person name="Williams K.H."/>
            <person name="Banfield J.F."/>
        </authorList>
    </citation>
    <scope>NUCLEOTIDE SEQUENCE [LARGE SCALE GENOMIC DNA]</scope>
</reference>
<evidence type="ECO:0000256" key="3">
    <source>
        <dbReference type="ARBA" id="ARBA00022722"/>
    </source>
</evidence>
<dbReference type="Proteomes" id="UP000034652">
    <property type="component" value="Unassembled WGS sequence"/>
</dbReference>
<keyword evidence="4" id="KW-0479">Metal-binding</keyword>
<comment type="similarity">
    <text evidence="2">Belongs to the endoribonuclease YbeY family.</text>
</comment>
<keyword evidence="3" id="KW-0540">Nuclease</keyword>
<protein>
    <submittedName>
        <fullName evidence="8">Putative rRNA maturation factor</fullName>
    </submittedName>
</protein>
<keyword evidence="5" id="KW-0255">Endonuclease</keyword>
<dbReference type="InterPro" id="IPR020549">
    <property type="entry name" value="YbeY_CS"/>
</dbReference>
<keyword evidence="6" id="KW-0378">Hydrolase</keyword>
<dbReference type="SUPFAM" id="SSF55486">
    <property type="entry name" value="Metalloproteases ('zincins'), catalytic domain"/>
    <property type="match status" value="1"/>
</dbReference>
<accession>A0A0G1IV78</accession>
<evidence type="ECO:0000313" key="8">
    <source>
        <dbReference type="EMBL" id="KKT63281.1"/>
    </source>
</evidence>
<dbReference type="PROSITE" id="PS01306">
    <property type="entry name" value="UPF0054"/>
    <property type="match status" value="1"/>
</dbReference>
<evidence type="ECO:0000256" key="7">
    <source>
        <dbReference type="ARBA" id="ARBA00022833"/>
    </source>
</evidence>
<evidence type="ECO:0000256" key="1">
    <source>
        <dbReference type="ARBA" id="ARBA00001947"/>
    </source>
</evidence>
<evidence type="ECO:0000256" key="2">
    <source>
        <dbReference type="ARBA" id="ARBA00010875"/>
    </source>
</evidence>
<dbReference type="InterPro" id="IPR023091">
    <property type="entry name" value="MetalPrtase_cat_dom_sf_prd"/>
</dbReference>
<gene>
    <name evidence="8" type="ORF">UW57_C0009G0017</name>
</gene>
<evidence type="ECO:0000256" key="6">
    <source>
        <dbReference type="ARBA" id="ARBA00022801"/>
    </source>
</evidence>